<evidence type="ECO:0000313" key="1">
    <source>
        <dbReference type="EMBL" id="GEP85344.1"/>
    </source>
</evidence>
<accession>A0A239THL1</accession>
<dbReference type="RefSeq" id="WP_095102981.1">
    <property type="nucleotide sequence ID" value="NZ_BKAR01000027.1"/>
</dbReference>
<proteinExistence type="predicted"/>
<dbReference type="EMBL" id="BKAR01000027">
    <property type="protein sequence ID" value="GEP85344.1"/>
    <property type="molecule type" value="Genomic_DNA"/>
</dbReference>
<dbReference type="Proteomes" id="UP000321736">
    <property type="component" value="Unassembled WGS sequence"/>
</dbReference>
<dbReference type="OrthoDB" id="5451070at2"/>
<gene>
    <name evidence="1" type="ORF">SPI02_19290</name>
</gene>
<evidence type="ECO:0000313" key="2">
    <source>
        <dbReference type="Proteomes" id="UP000321736"/>
    </source>
</evidence>
<organism evidence="1 2">
    <name type="scientific">Staphylococcus piscifermentans</name>
    <dbReference type="NCBI Taxonomy" id="70258"/>
    <lineage>
        <taxon>Bacteria</taxon>
        <taxon>Bacillati</taxon>
        <taxon>Bacillota</taxon>
        <taxon>Bacilli</taxon>
        <taxon>Bacillales</taxon>
        <taxon>Staphylococcaceae</taxon>
        <taxon>Staphylococcus</taxon>
    </lineage>
</organism>
<name>A0A239THL1_9STAP</name>
<comment type="caution">
    <text evidence="1">The sequence shown here is derived from an EMBL/GenBank/DDBJ whole genome shotgun (WGS) entry which is preliminary data.</text>
</comment>
<dbReference type="AlphaFoldDB" id="A0A239THL1"/>
<reference evidence="1 2" key="1">
    <citation type="submission" date="2019-07" db="EMBL/GenBank/DDBJ databases">
        <title>Whole genome shotgun sequence of Staphylococcus piscifermentans NBRC 109625.</title>
        <authorList>
            <person name="Hosoyama A."/>
            <person name="Uohara A."/>
            <person name="Ohji S."/>
            <person name="Ichikawa N."/>
        </authorList>
    </citation>
    <scope>NUCLEOTIDE SEQUENCE [LARGE SCALE GENOMIC DNA]</scope>
    <source>
        <strain evidence="1 2">NBRC 109625</strain>
    </source>
</reference>
<sequence length="276" mass="29887">MEQEHRLWKDWRLHGLVLAIVVICELIGPFKIPLGVTSILLLPVVYGVVLGLAAYFTPMVKQKQAKNSEPMVFISVAVLIAKFGTEAGPALPKIIAAGPALILQEFGNLGTILLSLPLAIMLGLKRESIGMTHSIGRESSMALITEKYGIESPEWRGVMSMYIFGTIFGAIFFSIFSGIIASILPLHPLSYAMATGVGSGVMSAAAVGPLIEMFPNYASDIKAFSGVSNLLTSVTGLYMSMLIALPLTVRYYTGMMRMKEKARMRKGEHNASETNI</sequence>
<dbReference type="Pfam" id="PF11299">
    <property type="entry name" value="DUF3100"/>
    <property type="match status" value="1"/>
</dbReference>
<keyword evidence="2" id="KW-1185">Reference proteome</keyword>
<dbReference type="InterPro" id="IPR021450">
    <property type="entry name" value="DUF3100"/>
</dbReference>
<protein>
    <submittedName>
        <fullName evidence="1">Membrane protein</fullName>
    </submittedName>
</protein>